<sequence length="98" mass="11207">MGTLIASKYFHVHRTTLQTLSKKTLVTPADAARTKLGRKPFLEELEKLLVAYLLAMEERFFGRHGFSDCVKEQSVFSYILGLKRHKFGNHAAPHLPEH</sequence>
<proteinExistence type="predicted"/>
<evidence type="ECO:0000313" key="2">
    <source>
        <dbReference type="Proteomes" id="UP001148838"/>
    </source>
</evidence>
<reference evidence="1 2" key="1">
    <citation type="journal article" date="2022" name="Allergy">
        <title>Genome assembly and annotation of Periplaneta americana reveal a comprehensive cockroach allergen profile.</title>
        <authorList>
            <person name="Wang L."/>
            <person name="Xiong Q."/>
            <person name="Saelim N."/>
            <person name="Wang L."/>
            <person name="Nong W."/>
            <person name="Wan A.T."/>
            <person name="Shi M."/>
            <person name="Liu X."/>
            <person name="Cao Q."/>
            <person name="Hui J.H.L."/>
            <person name="Sookrung N."/>
            <person name="Leung T.F."/>
            <person name="Tungtrongchitr A."/>
            <person name="Tsui S.K.W."/>
        </authorList>
    </citation>
    <scope>NUCLEOTIDE SEQUENCE [LARGE SCALE GENOMIC DNA]</scope>
    <source>
        <strain evidence="1">PWHHKU_190912</strain>
    </source>
</reference>
<protein>
    <submittedName>
        <fullName evidence="1">Uncharacterized protein</fullName>
    </submittedName>
</protein>
<name>A0ABQ8S9W5_PERAM</name>
<comment type="caution">
    <text evidence="1">The sequence shown here is derived from an EMBL/GenBank/DDBJ whole genome shotgun (WGS) entry which is preliminary data.</text>
</comment>
<gene>
    <name evidence="1" type="ORF">ANN_19432</name>
</gene>
<evidence type="ECO:0000313" key="1">
    <source>
        <dbReference type="EMBL" id="KAJ4430841.1"/>
    </source>
</evidence>
<accession>A0ABQ8S9W5</accession>
<keyword evidence="2" id="KW-1185">Reference proteome</keyword>
<dbReference type="Proteomes" id="UP001148838">
    <property type="component" value="Unassembled WGS sequence"/>
</dbReference>
<organism evidence="1 2">
    <name type="scientific">Periplaneta americana</name>
    <name type="common">American cockroach</name>
    <name type="synonym">Blatta americana</name>
    <dbReference type="NCBI Taxonomy" id="6978"/>
    <lineage>
        <taxon>Eukaryota</taxon>
        <taxon>Metazoa</taxon>
        <taxon>Ecdysozoa</taxon>
        <taxon>Arthropoda</taxon>
        <taxon>Hexapoda</taxon>
        <taxon>Insecta</taxon>
        <taxon>Pterygota</taxon>
        <taxon>Neoptera</taxon>
        <taxon>Polyneoptera</taxon>
        <taxon>Dictyoptera</taxon>
        <taxon>Blattodea</taxon>
        <taxon>Blattoidea</taxon>
        <taxon>Blattidae</taxon>
        <taxon>Blattinae</taxon>
        <taxon>Periplaneta</taxon>
    </lineage>
</organism>
<dbReference type="EMBL" id="JAJSOF020000031">
    <property type="protein sequence ID" value="KAJ4430841.1"/>
    <property type="molecule type" value="Genomic_DNA"/>
</dbReference>